<evidence type="ECO:0000259" key="1">
    <source>
        <dbReference type="Pfam" id="PF14344"/>
    </source>
</evidence>
<evidence type="ECO:0000313" key="2">
    <source>
        <dbReference type="EMBL" id="MCZ4222262.1"/>
    </source>
</evidence>
<dbReference type="InterPro" id="IPR025510">
    <property type="entry name" value="DUF4397"/>
</dbReference>
<name>A0ABT4KTK4_9SPHI</name>
<reference evidence="2" key="1">
    <citation type="submission" date="2022-12" db="EMBL/GenBank/DDBJ databases">
        <title>Genome sequence of SJ11.</title>
        <authorList>
            <person name="Woo H."/>
        </authorList>
    </citation>
    <scope>NUCLEOTIDE SEQUENCE</scope>
    <source>
        <strain evidence="2">SJ11</strain>
    </source>
</reference>
<feature type="domain" description="DUF4397" evidence="1">
    <location>
        <begin position="42"/>
        <end position="155"/>
    </location>
</feature>
<dbReference type="Pfam" id="PF14344">
    <property type="entry name" value="DUF4397"/>
    <property type="match status" value="1"/>
</dbReference>
<dbReference type="PROSITE" id="PS51257">
    <property type="entry name" value="PROKAR_LIPOPROTEIN"/>
    <property type="match status" value="1"/>
</dbReference>
<keyword evidence="3" id="KW-1185">Reference proteome</keyword>
<dbReference type="EMBL" id="JAPWGL010000001">
    <property type="protein sequence ID" value="MCZ4222262.1"/>
    <property type="molecule type" value="Genomic_DNA"/>
</dbReference>
<protein>
    <submittedName>
        <fullName evidence="2">DUF4397 domain-containing protein</fullName>
    </submittedName>
</protein>
<organism evidence="2 3">
    <name type="scientific">Pedobacter rhodius</name>
    <dbReference type="NCBI Taxonomy" id="3004098"/>
    <lineage>
        <taxon>Bacteria</taxon>
        <taxon>Pseudomonadati</taxon>
        <taxon>Bacteroidota</taxon>
        <taxon>Sphingobacteriia</taxon>
        <taxon>Sphingobacteriales</taxon>
        <taxon>Sphingobacteriaceae</taxon>
        <taxon>Pedobacter</taxon>
    </lineage>
</organism>
<dbReference type="Proteomes" id="UP001144341">
    <property type="component" value="Unassembled WGS sequence"/>
</dbReference>
<proteinExistence type="predicted"/>
<evidence type="ECO:0000313" key="3">
    <source>
        <dbReference type="Proteomes" id="UP001144341"/>
    </source>
</evidence>
<dbReference type="RefSeq" id="WP_269414071.1">
    <property type="nucleotide sequence ID" value="NZ_JAPWGL010000001.1"/>
</dbReference>
<comment type="caution">
    <text evidence="2">The sequence shown here is derived from an EMBL/GenBank/DDBJ whole genome shotgun (WGS) entry which is preliminary data.</text>
</comment>
<gene>
    <name evidence="2" type="ORF">O0931_03020</name>
</gene>
<sequence length="234" mass="25368">MKTTLKNFNTTPKIIYALIALTLFISACKKDWGDSGSVTVAGIGFVHASPGTGAIDFIVDNQKVNNKDFTYTKDLGYFGAYPGSRLFGITKKDSLKYLVKTNVTLQSGLFYSAFVIDVLPSPNILLVQDDLKAPETGKAKIRFINLSPDAPALDLAIEGTSTPLITAKAYKEASTFISIDPSVSYNFQIKESNNVTATLPATKIESGKIYTLWTKGLKSKTDSTKFGLAILTNK</sequence>
<accession>A0ABT4KTK4</accession>